<dbReference type="InterPro" id="IPR001763">
    <property type="entry name" value="Rhodanese-like_dom"/>
</dbReference>
<dbReference type="PROSITE" id="PS50206">
    <property type="entry name" value="RHODANESE_3"/>
    <property type="match status" value="2"/>
</dbReference>
<evidence type="ECO:0000256" key="1">
    <source>
        <dbReference type="ARBA" id="ARBA00022679"/>
    </source>
</evidence>
<evidence type="ECO:0000313" key="5">
    <source>
        <dbReference type="Proteomes" id="UP000007148"/>
    </source>
</evidence>
<reference evidence="4 5" key="1">
    <citation type="journal article" date="2011" name="PLoS Pathog.">
        <title>Endophytic Life Strategies Decoded by Genome and Transcriptome Analyses of the Mutualistic Root Symbiont Piriformospora indica.</title>
        <authorList>
            <person name="Zuccaro A."/>
            <person name="Lahrmann U."/>
            <person name="Guldener U."/>
            <person name="Langen G."/>
            <person name="Pfiffi S."/>
            <person name="Biedenkopf D."/>
            <person name="Wong P."/>
            <person name="Samans B."/>
            <person name="Grimm C."/>
            <person name="Basiewicz M."/>
            <person name="Murat C."/>
            <person name="Martin F."/>
            <person name="Kogel K.H."/>
        </authorList>
    </citation>
    <scope>NUCLEOTIDE SEQUENCE [LARGE SCALE GENOMIC DNA]</scope>
    <source>
        <strain evidence="4 5">DSM 11827</strain>
    </source>
</reference>
<comment type="caution">
    <text evidence="4">The sequence shown here is derived from an EMBL/GenBank/DDBJ whole genome shotgun (WGS) entry which is preliminary data.</text>
</comment>
<keyword evidence="1 4" id="KW-0808">Transferase</keyword>
<accession>G4TV23</accession>
<dbReference type="GO" id="GO:0005739">
    <property type="term" value="C:mitochondrion"/>
    <property type="evidence" value="ECO:0007669"/>
    <property type="project" value="TreeGrafter"/>
</dbReference>
<dbReference type="FunCoup" id="G4TV23">
    <property type="interactions" value="303"/>
</dbReference>
<dbReference type="PANTHER" id="PTHR11364">
    <property type="entry name" value="THIOSULFATE SULFERTANSFERASE"/>
    <property type="match status" value="1"/>
</dbReference>
<dbReference type="SUPFAM" id="SSF52821">
    <property type="entry name" value="Rhodanese/Cell cycle control phosphatase"/>
    <property type="match status" value="2"/>
</dbReference>
<dbReference type="GO" id="GO:0004792">
    <property type="term" value="F:thiosulfate-cyanide sulfurtransferase activity"/>
    <property type="evidence" value="ECO:0007669"/>
    <property type="project" value="InterPro"/>
</dbReference>
<proteinExistence type="predicted"/>
<dbReference type="InterPro" id="IPR001307">
    <property type="entry name" value="Thiosulphate_STrfase_CS"/>
</dbReference>
<dbReference type="AlphaFoldDB" id="G4TV23"/>
<dbReference type="InterPro" id="IPR036873">
    <property type="entry name" value="Rhodanese-like_dom_sf"/>
</dbReference>
<dbReference type="EMBL" id="CAFZ01000407">
    <property type="protein sequence ID" value="CCA75166.1"/>
    <property type="molecule type" value="Genomic_DNA"/>
</dbReference>
<dbReference type="eggNOG" id="KOG1529">
    <property type="taxonomic scope" value="Eukaryota"/>
</dbReference>
<dbReference type="Pfam" id="PF00581">
    <property type="entry name" value="Rhodanese"/>
    <property type="match status" value="1"/>
</dbReference>
<dbReference type="CDD" id="cd01449">
    <property type="entry name" value="TST_Repeat_2"/>
    <property type="match status" value="1"/>
</dbReference>
<keyword evidence="5" id="KW-1185">Reference proteome</keyword>
<feature type="domain" description="Rhodanese" evidence="3">
    <location>
        <begin position="40"/>
        <end position="140"/>
    </location>
</feature>
<dbReference type="Proteomes" id="UP000007148">
    <property type="component" value="Unassembled WGS sequence"/>
</dbReference>
<protein>
    <submittedName>
        <fullName evidence="4">Related to 3-mercaptopyruvate sulfurtransferase</fullName>
    </submittedName>
</protein>
<keyword evidence="4" id="KW-0670">Pyruvate</keyword>
<organism evidence="4 5">
    <name type="scientific">Serendipita indica (strain DSM 11827)</name>
    <name type="common">Root endophyte fungus</name>
    <name type="synonym">Piriformospora indica</name>
    <dbReference type="NCBI Taxonomy" id="1109443"/>
    <lineage>
        <taxon>Eukaryota</taxon>
        <taxon>Fungi</taxon>
        <taxon>Dikarya</taxon>
        <taxon>Basidiomycota</taxon>
        <taxon>Agaricomycotina</taxon>
        <taxon>Agaricomycetes</taxon>
        <taxon>Sebacinales</taxon>
        <taxon>Serendipitaceae</taxon>
        <taxon>Serendipita</taxon>
    </lineage>
</organism>
<dbReference type="STRING" id="1109443.G4TV23"/>
<evidence type="ECO:0000313" key="4">
    <source>
        <dbReference type="EMBL" id="CCA75166.1"/>
    </source>
</evidence>
<name>G4TV23_SERID</name>
<dbReference type="InterPro" id="IPR045078">
    <property type="entry name" value="TST/MPST-like"/>
</dbReference>
<dbReference type="OrthoDB" id="270167at2759"/>
<dbReference type="InParanoid" id="G4TV23"/>
<dbReference type="SMART" id="SM00450">
    <property type="entry name" value="RHOD"/>
    <property type="match status" value="2"/>
</dbReference>
<dbReference type="OMA" id="NNNWFAS"/>
<dbReference type="Gene3D" id="3.40.250.10">
    <property type="entry name" value="Rhodanese-like domain"/>
    <property type="match status" value="2"/>
</dbReference>
<dbReference type="PANTHER" id="PTHR11364:SF27">
    <property type="entry name" value="SULFURTRANSFERASE"/>
    <property type="match status" value="1"/>
</dbReference>
<evidence type="ECO:0000256" key="2">
    <source>
        <dbReference type="ARBA" id="ARBA00022737"/>
    </source>
</evidence>
<dbReference type="HOGENOM" id="CLU_031618_3_1_1"/>
<keyword evidence="2" id="KW-0677">Repeat</keyword>
<gene>
    <name evidence="4" type="ORF">PIIN_09150</name>
</gene>
<dbReference type="CDD" id="cd01448">
    <property type="entry name" value="TST_Repeat_1"/>
    <property type="match status" value="1"/>
</dbReference>
<evidence type="ECO:0000259" key="3">
    <source>
        <dbReference type="PROSITE" id="PS50206"/>
    </source>
</evidence>
<sequence length="338" mass="36236">MSSVANTRRSLLLTPNEAHTLPKASTKFLDATWFMPNSPRNAKQEFVKRHIPGAQFFDLDEVASPNELGLKHMMPSPQQFKEACDNFGISREDAVVLYDTHGIFSSPRALFTFKSFGHPNAFVLNGGLPAWLDQGLSVEDGSGHASTTTIKGAYPIPKLDQGIIRSYEEMIGNAERSLPDAELVLDARPTARFTGAAPEPRAGLSSGHMPNSVSIPFNALLATHSGSNEGQATYTTLLPADELRAKLVELLSTPSNWTRGGGVKGSESGADGEAILGRILRGEQPAVASCGSGMTACVIWLALQELTGGAQAIALYDESWTGYAMRSTSRILKSVDET</sequence>
<dbReference type="PROSITE" id="PS00380">
    <property type="entry name" value="RHODANESE_1"/>
    <property type="match status" value="1"/>
</dbReference>
<feature type="domain" description="Rhodanese" evidence="3">
    <location>
        <begin position="178"/>
        <end position="328"/>
    </location>
</feature>